<keyword evidence="1" id="KW-0812">Transmembrane</keyword>
<organism evidence="2 3">
    <name type="scientific">Luteolibacter luteus</name>
    <dbReference type="NCBI Taxonomy" id="2728835"/>
    <lineage>
        <taxon>Bacteria</taxon>
        <taxon>Pseudomonadati</taxon>
        <taxon>Verrucomicrobiota</taxon>
        <taxon>Verrucomicrobiia</taxon>
        <taxon>Verrucomicrobiales</taxon>
        <taxon>Verrucomicrobiaceae</taxon>
        <taxon>Luteolibacter</taxon>
    </lineage>
</organism>
<gene>
    <name evidence="2" type="ORF">HHL09_13300</name>
</gene>
<keyword evidence="3" id="KW-1185">Reference proteome</keyword>
<dbReference type="RefSeq" id="WP_169455117.1">
    <property type="nucleotide sequence ID" value="NZ_CP051774.1"/>
</dbReference>
<feature type="transmembrane region" description="Helical" evidence="1">
    <location>
        <begin position="91"/>
        <end position="109"/>
    </location>
</feature>
<reference evidence="2 3" key="1">
    <citation type="submission" date="2020-04" db="EMBL/GenBank/DDBJ databases">
        <title>Luteolibacter sp. G-1-1-1 isolated from soil.</title>
        <authorList>
            <person name="Dahal R.H."/>
        </authorList>
    </citation>
    <scope>NUCLEOTIDE SEQUENCE [LARGE SCALE GENOMIC DNA]</scope>
    <source>
        <strain evidence="2 3">G-1-1-1</strain>
    </source>
</reference>
<evidence type="ECO:0000313" key="2">
    <source>
        <dbReference type="EMBL" id="QJE96716.1"/>
    </source>
</evidence>
<evidence type="ECO:0000313" key="3">
    <source>
        <dbReference type="Proteomes" id="UP000501812"/>
    </source>
</evidence>
<feature type="transmembrane region" description="Helical" evidence="1">
    <location>
        <begin position="130"/>
        <end position="154"/>
    </location>
</feature>
<dbReference type="EMBL" id="CP051774">
    <property type="protein sequence ID" value="QJE96716.1"/>
    <property type="molecule type" value="Genomic_DNA"/>
</dbReference>
<accession>A0A858RHQ8</accession>
<keyword evidence="1" id="KW-1133">Transmembrane helix</keyword>
<dbReference type="AlphaFoldDB" id="A0A858RHQ8"/>
<protein>
    <submittedName>
        <fullName evidence="2">Uncharacterized protein</fullName>
    </submittedName>
</protein>
<sequence>MPEGLPEEQEKSWVTACKRIVREETPAAGRPQHGLLVTIVSIALKVCLLVLVISFFTSSLIILEIPIRFFFGWALHLHETVPGLLPKWRGLLLPLGCLVLTAFLVHRFIRWWLVAKGSERAWSFAQSGAILGLVLLCSAAAIALSGIAHQLAWLSQDQMITDGRPRARTEVMVRTRQLLIAIDDFVETEGRYPATSKEIDDHYVSKAPKTWISVKGRAAEPFVLVPPGAPLFRNTEIPMRLISPAVEGQVIVVFEDGACMIYPVALVNEWLEKYEKTPAAEIPAHE</sequence>
<keyword evidence="1" id="KW-0472">Membrane</keyword>
<dbReference type="KEGG" id="luo:HHL09_13300"/>
<proteinExistence type="predicted"/>
<evidence type="ECO:0000256" key="1">
    <source>
        <dbReference type="SAM" id="Phobius"/>
    </source>
</evidence>
<dbReference type="Proteomes" id="UP000501812">
    <property type="component" value="Chromosome"/>
</dbReference>
<feature type="transmembrane region" description="Helical" evidence="1">
    <location>
        <begin position="46"/>
        <end position="71"/>
    </location>
</feature>
<name>A0A858RHQ8_9BACT</name>